<protein>
    <submittedName>
        <fullName evidence="2">Protein phosphatase 2C domain-containing protein</fullName>
    </submittedName>
</protein>
<organism evidence="2 3">
    <name type="scientific">Clostridium aciditolerans</name>
    <dbReference type="NCBI Taxonomy" id="339861"/>
    <lineage>
        <taxon>Bacteria</taxon>
        <taxon>Bacillati</taxon>
        <taxon>Bacillota</taxon>
        <taxon>Clostridia</taxon>
        <taxon>Eubacteriales</taxon>
        <taxon>Clostridiaceae</taxon>
        <taxon>Clostridium</taxon>
    </lineage>
</organism>
<evidence type="ECO:0000313" key="2">
    <source>
        <dbReference type="EMBL" id="MBI6873554.1"/>
    </source>
</evidence>
<dbReference type="Gene3D" id="3.60.40.10">
    <property type="entry name" value="PPM-type phosphatase domain"/>
    <property type="match status" value="1"/>
</dbReference>
<dbReference type="EMBL" id="JAEEGB010000014">
    <property type="protein sequence ID" value="MBI6873554.1"/>
    <property type="molecule type" value="Genomic_DNA"/>
</dbReference>
<feature type="domain" description="PPM-type phosphatase" evidence="1">
    <location>
        <begin position="28"/>
        <end position="227"/>
    </location>
</feature>
<dbReference type="Pfam" id="PF13672">
    <property type="entry name" value="PP2C_2"/>
    <property type="match status" value="1"/>
</dbReference>
<evidence type="ECO:0000313" key="3">
    <source>
        <dbReference type="Proteomes" id="UP000622687"/>
    </source>
</evidence>
<dbReference type="RefSeq" id="WP_211142980.1">
    <property type="nucleotide sequence ID" value="NZ_JAEEGB010000014.1"/>
</dbReference>
<name>A0A934M1Q1_9CLOT</name>
<reference evidence="2" key="1">
    <citation type="submission" date="2020-12" db="EMBL/GenBank/DDBJ databases">
        <title>Clostridium thailandense sp. nov., a novel acetogenic bacterium isolated from peat land soil in Thailand.</title>
        <authorList>
            <person name="Chaikitkaew S."/>
            <person name="Birkeland N.K."/>
        </authorList>
    </citation>
    <scope>NUCLEOTIDE SEQUENCE</scope>
    <source>
        <strain evidence="2">DSM 17425</strain>
    </source>
</reference>
<accession>A0A934M1Q1</accession>
<evidence type="ECO:0000259" key="1">
    <source>
        <dbReference type="Pfam" id="PF13672"/>
    </source>
</evidence>
<proteinExistence type="predicted"/>
<dbReference type="InterPro" id="IPR001932">
    <property type="entry name" value="PPM-type_phosphatase-like_dom"/>
</dbReference>
<dbReference type="InterPro" id="IPR036457">
    <property type="entry name" value="PPM-type-like_dom_sf"/>
</dbReference>
<sequence length="280" mass="32133">MYFTNYNSISFPSNKNNEDIVFASNTYGWVIDGATGLAKKNITGCSSDAAWFVKAWDEYLKKNIDNMSLTLKQIIEDGMRVIEREFYKLDKTNSIDKLSIPSASIALIRINNNKIEYFLLGDCTLIAENVDGKHIKIKDKSVEKLDGIAVEELKRHMKEEGLGFNEARNRVNDLLIKHRLLKNTPEGYWVLEFNREAIDNAIIGELEFEQYKKFLLMSDGFAAIADVYKYIEHSNIISAVEELGLNIVYEIIRKIENEDIDMKKYPRLKAGDDASAIIFY</sequence>
<dbReference type="SUPFAM" id="SSF81606">
    <property type="entry name" value="PP2C-like"/>
    <property type="match status" value="1"/>
</dbReference>
<dbReference type="AlphaFoldDB" id="A0A934M1Q1"/>
<comment type="caution">
    <text evidence="2">The sequence shown here is derived from an EMBL/GenBank/DDBJ whole genome shotgun (WGS) entry which is preliminary data.</text>
</comment>
<dbReference type="Proteomes" id="UP000622687">
    <property type="component" value="Unassembled WGS sequence"/>
</dbReference>
<keyword evidence="3" id="KW-1185">Reference proteome</keyword>
<gene>
    <name evidence="2" type="ORF">I6U51_12675</name>
</gene>